<sequence>MSEQQQLTPQQREELEKQWQRECFQNAQKYLAEQGIIPSTVFDKESRFLAPLCAIWKMKSQSGKIYWVVTGRLPTDHMDISGAATAREALKHFSYRWQLKADEIVAAGVRDETQAKFANLLVNRAHGLYEIAEKDELWVNEAS</sequence>
<protein>
    <submittedName>
        <fullName evidence="1">DUF4826 family protein</fullName>
    </submittedName>
</protein>
<evidence type="ECO:0000313" key="2">
    <source>
        <dbReference type="Proteomes" id="UP000586305"/>
    </source>
</evidence>
<dbReference type="EMBL" id="JABBPG010000001">
    <property type="protein sequence ID" value="NOU49007.1"/>
    <property type="molecule type" value="Genomic_DNA"/>
</dbReference>
<proteinExistence type="predicted"/>
<evidence type="ECO:0000313" key="1">
    <source>
        <dbReference type="EMBL" id="NOU49007.1"/>
    </source>
</evidence>
<dbReference type="Proteomes" id="UP000586305">
    <property type="component" value="Unassembled WGS sequence"/>
</dbReference>
<organism evidence="1 2">
    <name type="scientific">Pseudoalteromonas caenipelagi</name>
    <dbReference type="NCBI Taxonomy" id="2726988"/>
    <lineage>
        <taxon>Bacteria</taxon>
        <taxon>Pseudomonadati</taxon>
        <taxon>Pseudomonadota</taxon>
        <taxon>Gammaproteobacteria</taxon>
        <taxon>Alteromonadales</taxon>
        <taxon>Pseudoalteromonadaceae</taxon>
        <taxon>Pseudoalteromonas</taxon>
    </lineage>
</organism>
<reference evidence="1 2" key="1">
    <citation type="submission" date="2020-04" db="EMBL/GenBank/DDBJ databases">
        <title>Pseudoalteromonas caenipelagi sp. nov., isolated from a tidal flat.</title>
        <authorList>
            <person name="Park S."/>
            <person name="Yoon J.-H."/>
        </authorList>
    </citation>
    <scope>NUCLEOTIDE SEQUENCE [LARGE SCALE GENOMIC DNA]</scope>
    <source>
        <strain evidence="1 2">JBTF-M23</strain>
    </source>
</reference>
<dbReference type="Pfam" id="PF16108">
    <property type="entry name" value="DUF4826"/>
    <property type="match status" value="1"/>
</dbReference>
<comment type="caution">
    <text evidence="1">The sequence shown here is derived from an EMBL/GenBank/DDBJ whole genome shotgun (WGS) entry which is preliminary data.</text>
</comment>
<dbReference type="AlphaFoldDB" id="A0A849VB17"/>
<gene>
    <name evidence="1" type="ORF">HG263_00390</name>
</gene>
<dbReference type="InterPro" id="IPR032251">
    <property type="entry name" value="DUF4826"/>
</dbReference>
<accession>A0A849VB17</accession>
<dbReference type="RefSeq" id="WP_171624114.1">
    <property type="nucleotide sequence ID" value="NZ_JABBPG010000001.1"/>
</dbReference>
<keyword evidence="2" id="KW-1185">Reference proteome</keyword>
<name>A0A849VB17_9GAMM</name>